<dbReference type="GO" id="GO:0008446">
    <property type="term" value="F:GDP-mannose 4,6-dehydratase activity"/>
    <property type="evidence" value="ECO:0007669"/>
    <property type="project" value="UniProtKB-EC"/>
</dbReference>
<comment type="cofactor">
    <cofactor evidence="1">
        <name>NADP(+)</name>
        <dbReference type="ChEBI" id="CHEBI:58349"/>
    </cofactor>
</comment>
<feature type="non-terminal residue" evidence="6">
    <location>
        <position position="1"/>
    </location>
</feature>
<dbReference type="InterPro" id="IPR036291">
    <property type="entry name" value="NAD(P)-bd_dom_sf"/>
</dbReference>
<feature type="domain" description="NAD(P)-binding" evidence="5">
    <location>
        <begin position="2"/>
        <end position="96"/>
    </location>
</feature>
<dbReference type="InterPro" id="IPR006368">
    <property type="entry name" value="GDP_Man_deHydtase"/>
</dbReference>
<protein>
    <recommendedName>
        <fullName evidence="3">GDP-mannose 4,6-dehydratase</fullName>
        <ecNumber evidence="3">4.2.1.47</ecNumber>
    </recommendedName>
</protein>
<dbReference type="Gene3D" id="3.90.25.10">
    <property type="entry name" value="UDP-galactose 4-epimerase, domain 1"/>
    <property type="match status" value="1"/>
</dbReference>
<dbReference type="AlphaFoldDB" id="A0A816J0C7"/>
<proteinExistence type="inferred from homology"/>
<dbReference type="Gene3D" id="3.40.50.720">
    <property type="entry name" value="NAD(P)-binding Rossmann-like Domain"/>
    <property type="match status" value="1"/>
</dbReference>
<reference evidence="6" key="1">
    <citation type="submission" date="2021-01" db="EMBL/GenBank/DDBJ databases">
        <authorList>
            <consortium name="Genoscope - CEA"/>
            <person name="William W."/>
        </authorList>
    </citation>
    <scope>NUCLEOTIDE SEQUENCE</scope>
</reference>
<keyword evidence="4" id="KW-0456">Lyase</keyword>
<dbReference type="SUPFAM" id="SSF51735">
    <property type="entry name" value="NAD(P)-binding Rossmann-fold domains"/>
    <property type="match status" value="1"/>
</dbReference>
<dbReference type="Pfam" id="PF16363">
    <property type="entry name" value="GDP_Man_Dehyd"/>
    <property type="match status" value="1"/>
</dbReference>
<evidence type="ECO:0000256" key="2">
    <source>
        <dbReference type="ARBA" id="ARBA00009263"/>
    </source>
</evidence>
<name>A0A816J0C7_BRANA</name>
<evidence type="ECO:0000256" key="4">
    <source>
        <dbReference type="ARBA" id="ARBA00023239"/>
    </source>
</evidence>
<dbReference type="EMBL" id="HG994373">
    <property type="protein sequence ID" value="CAF1717167.1"/>
    <property type="molecule type" value="Genomic_DNA"/>
</dbReference>
<comment type="similarity">
    <text evidence="2">Belongs to the NAD(P)-dependent epimerase/dehydratase family. GDP-mannose 4,6-dehydratase subfamily.</text>
</comment>
<dbReference type="PANTHER" id="PTHR43715">
    <property type="entry name" value="GDP-MANNOSE 4,6-DEHYDRATASE"/>
    <property type="match status" value="1"/>
</dbReference>
<gene>
    <name evidence="6" type="ORF">DARMORV10_C09P11880.1</name>
</gene>
<dbReference type="EC" id="4.2.1.47" evidence="3"/>
<dbReference type="PANTHER" id="PTHR43715:SF4">
    <property type="entry name" value="GDP-MANNOSE 4,6 DEHYDRATASE 1"/>
    <property type="match status" value="1"/>
</dbReference>
<evidence type="ECO:0000313" key="6">
    <source>
        <dbReference type="EMBL" id="CAF1717167.1"/>
    </source>
</evidence>
<evidence type="ECO:0000259" key="5">
    <source>
        <dbReference type="Pfam" id="PF16363"/>
    </source>
</evidence>
<sequence>FLGNIQASRDWGFSGEYVEAMWLMLQQEKPNDYVVATEESHTVEEFLEVSFGPRGNRQEVLQANREVDNLKGDASKAKELLKWKPKVGFEQPVKMMVDEDLEMARREKVLVDAGYLDAQQHS</sequence>
<dbReference type="GO" id="GO:0019673">
    <property type="term" value="P:GDP-mannose metabolic process"/>
    <property type="evidence" value="ECO:0007669"/>
    <property type="project" value="InterPro"/>
</dbReference>
<organism evidence="6">
    <name type="scientific">Brassica napus</name>
    <name type="common">Rape</name>
    <dbReference type="NCBI Taxonomy" id="3708"/>
    <lineage>
        <taxon>Eukaryota</taxon>
        <taxon>Viridiplantae</taxon>
        <taxon>Streptophyta</taxon>
        <taxon>Embryophyta</taxon>
        <taxon>Tracheophyta</taxon>
        <taxon>Spermatophyta</taxon>
        <taxon>Magnoliopsida</taxon>
        <taxon>eudicotyledons</taxon>
        <taxon>Gunneridae</taxon>
        <taxon>Pentapetalae</taxon>
        <taxon>rosids</taxon>
        <taxon>malvids</taxon>
        <taxon>Brassicales</taxon>
        <taxon>Brassicaceae</taxon>
        <taxon>Brassiceae</taxon>
        <taxon>Brassica</taxon>
    </lineage>
</organism>
<accession>A0A816J0C7</accession>
<evidence type="ECO:0000256" key="3">
    <source>
        <dbReference type="ARBA" id="ARBA00011989"/>
    </source>
</evidence>
<dbReference type="InterPro" id="IPR016040">
    <property type="entry name" value="NAD(P)-bd_dom"/>
</dbReference>
<dbReference type="Proteomes" id="UP001295469">
    <property type="component" value="Chromosome C09"/>
</dbReference>
<evidence type="ECO:0000256" key="1">
    <source>
        <dbReference type="ARBA" id="ARBA00001937"/>
    </source>
</evidence>